<dbReference type="GO" id="GO:0005737">
    <property type="term" value="C:cytoplasm"/>
    <property type="evidence" value="ECO:0007669"/>
    <property type="project" value="TreeGrafter"/>
</dbReference>
<dbReference type="PANTHER" id="PTHR21240:SF28">
    <property type="entry name" value="ISO-OROTATE DECARBOXYLASE (EUROFUNG)"/>
    <property type="match status" value="1"/>
</dbReference>
<proteinExistence type="predicted"/>
<reference evidence="3 4" key="1">
    <citation type="submission" date="2020-10" db="EMBL/GenBank/DDBJ databases">
        <title>Connecting structure to function with the recovery of over 1000 high-quality activated sludge metagenome-assembled genomes encoding full-length rRNA genes using long-read sequencing.</title>
        <authorList>
            <person name="Singleton C.M."/>
            <person name="Petriglieri F."/>
            <person name="Kristensen J.M."/>
            <person name="Kirkegaard R.H."/>
            <person name="Michaelsen T.Y."/>
            <person name="Andersen M.H."/>
            <person name="Karst S.M."/>
            <person name="Dueholm M.S."/>
            <person name="Nielsen P.H."/>
            <person name="Albertsen M."/>
        </authorList>
    </citation>
    <scope>NUCLEOTIDE SEQUENCE [LARGE SCALE GENOMIC DNA]</scope>
    <source>
        <strain evidence="3">Lyne_18-Q3-R50-59_MAXAC.006</strain>
    </source>
</reference>
<keyword evidence="1" id="KW-0456">Lyase</keyword>
<protein>
    <submittedName>
        <fullName evidence="3">Amidohydrolase family protein</fullName>
    </submittedName>
</protein>
<sequence length="427" mass="46638">MGEPTAGTSQPTAATAEAENYVVISADCHGGANVAGYRPYLESRYHHDFDAWQAGFHNPYPDIEGDDAERNWDSSRRLAELEADGVVAEVLFPNTIPPFFPKTSLVHQPPGASDGDLERRWAGLRAHNRWMADFCADAPGRRAGICQIMLHDVEGSVAEIRWAAEAGLTGGVLLPGAPPGSDVPPLYAPDYEPVWSVCEELGLPINHHSGSAAPDYGDYSAAQAMFLLEVVWWAHRTLWHLIFSGVMERHPNLQFVFTEQGTAWLPEELTRLDYYHLRLSGTGAAAGSQEAKFGEAMGQLSLTPSEYWARQCQLGSSFIRAAEVPLRTRVGVDRIMWGSDFPHLEGCWPYSHEHLRLAFAGVAEDEVRAMVGGNAARVYGFDLAALAPLAQRFGPSVAEVAVPLDPAEIPDDSLRCPAFASARFLGE</sequence>
<dbReference type="SUPFAM" id="SSF51556">
    <property type="entry name" value="Metallo-dependent hydrolases"/>
    <property type="match status" value="1"/>
</dbReference>
<dbReference type="GO" id="GO:0016831">
    <property type="term" value="F:carboxy-lyase activity"/>
    <property type="evidence" value="ECO:0007669"/>
    <property type="project" value="InterPro"/>
</dbReference>
<dbReference type="Proteomes" id="UP000727993">
    <property type="component" value="Unassembled WGS sequence"/>
</dbReference>
<dbReference type="GO" id="GO:0016787">
    <property type="term" value="F:hydrolase activity"/>
    <property type="evidence" value="ECO:0007669"/>
    <property type="project" value="InterPro"/>
</dbReference>
<dbReference type="InterPro" id="IPR032465">
    <property type="entry name" value="ACMSD"/>
</dbReference>
<dbReference type="InterPro" id="IPR032466">
    <property type="entry name" value="Metal_Hydrolase"/>
</dbReference>
<evidence type="ECO:0000313" key="3">
    <source>
        <dbReference type="EMBL" id="MBK9297675.1"/>
    </source>
</evidence>
<dbReference type="InterPro" id="IPR006680">
    <property type="entry name" value="Amidohydro-rel"/>
</dbReference>
<organism evidence="3 4">
    <name type="scientific">Candidatus Neomicrothrix subdominans</name>
    <dbReference type="NCBI Taxonomy" id="2954438"/>
    <lineage>
        <taxon>Bacteria</taxon>
        <taxon>Bacillati</taxon>
        <taxon>Actinomycetota</taxon>
        <taxon>Acidimicrobiia</taxon>
        <taxon>Acidimicrobiales</taxon>
        <taxon>Microthrixaceae</taxon>
        <taxon>Candidatus Neomicrothrix</taxon>
    </lineage>
</organism>
<dbReference type="AlphaFoldDB" id="A0A936TGF8"/>
<dbReference type="Gene3D" id="3.20.20.140">
    <property type="entry name" value="Metal-dependent hydrolases"/>
    <property type="match status" value="1"/>
</dbReference>
<dbReference type="PANTHER" id="PTHR21240">
    <property type="entry name" value="2-AMINO-3-CARBOXYLMUCONATE-6-SEMIALDEHYDE DECARBOXYLASE"/>
    <property type="match status" value="1"/>
</dbReference>
<accession>A0A936TGF8</accession>
<evidence type="ECO:0000259" key="2">
    <source>
        <dbReference type="Pfam" id="PF04909"/>
    </source>
</evidence>
<evidence type="ECO:0000256" key="1">
    <source>
        <dbReference type="ARBA" id="ARBA00023239"/>
    </source>
</evidence>
<name>A0A936TGF8_9ACTN</name>
<gene>
    <name evidence="3" type="ORF">IPN02_12765</name>
</gene>
<feature type="domain" description="Amidohydrolase-related" evidence="2">
    <location>
        <begin position="124"/>
        <end position="381"/>
    </location>
</feature>
<evidence type="ECO:0000313" key="4">
    <source>
        <dbReference type="Proteomes" id="UP000727993"/>
    </source>
</evidence>
<dbReference type="EMBL" id="JADJZA010000007">
    <property type="protein sequence ID" value="MBK9297675.1"/>
    <property type="molecule type" value="Genomic_DNA"/>
</dbReference>
<dbReference type="GO" id="GO:0019748">
    <property type="term" value="P:secondary metabolic process"/>
    <property type="evidence" value="ECO:0007669"/>
    <property type="project" value="TreeGrafter"/>
</dbReference>
<comment type="caution">
    <text evidence="3">The sequence shown here is derived from an EMBL/GenBank/DDBJ whole genome shotgun (WGS) entry which is preliminary data.</text>
</comment>
<dbReference type="Pfam" id="PF04909">
    <property type="entry name" value="Amidohydro_2"/>
    <property type="match status" value="1"/>
</dbReference>